<organism evidence="11 12">
    <name type="scientific">Lacticaseibacillus rhamnosus (strain LMS2-1)</name>
    <dbReference type="NCBI Taxonomy" id="525361"/>
    <lineage>
        <taxon>Bacteria</taxon>
        <taxon>Bacillati</taxon>
        <taxon>Bacillota</taxon>
        <taxon>Bacilli</taxon>
        <taxon>Lactobacillales</taxon>
        <taxon>Lactobacillaceae</taxon>
        <taxon>Lacticaseibacillus</taxon>
    </lineage>
</organism>
<dbReference type="Pfam" id="PF00497">
    <property type="entry name" value="SBP_bac_3"/>
    <property type="match status" value="1"/>
</dbReference>
<keyword evidence="8 9" id="KW-0472">Membrane</keyword>
<feature type="transmembrane region" description="Helical" evidence="9">
    <location>
        <begin position="512"/>
        <end position="533"/>
    </location>
</feature>
<keyword evidence="4" id="KW-1003">Cell membrane</keyword>
<dbReference type="PANTHER" id="PTHR30614:SF20">
    <property type="entry name" value="GLUTAMINE TRANSPORT SYSTEM PERMEASE PROTEIN GLNP"/>
    <property type="match status" value="1"/>
</dbReference>
<dbReference type="Gene3D" id="1.10.3720.10">
    <property type="entry name" value="MetI-like"/>
    <property type="match status" value="1"/>
</dbReference>
<dbReference type="Pfam" id="PF00528">
    <property type="entry name" value="BPD_transp_1"/>
    <property type="match status" value="1"/>
</dbReference>
<comment type="caution">
    <text evidence="11">The sequence shown here is derived from an EMBL/GenBank/DDBJ whole genome shotgun (WGS) entry which is preliminary data.</text>
</comment>
<evidence type="ECO:0000259" key="10">
    <source>
        <dbReference type="PROSITE" id="PS50928"/>
    </source>
</evidence>
<feature type="transmembrane region" description="Helical" evidence="9">
    <location>
        <begin position="378"/>
        <end position="403"/>
    </location>
</feature>
<evidence type="ECO:0000313" key="12">
    <source>
        <dbReference type="Proteomes" id="UP000004525"/>
    </source>
</evidence>
<name>C2JU88_LACRM</name>
<dbReference type="GO" id="GO:0043190">
    <property type="term" value="C:ATP-binding cassette (ABC) transporter complex"/>
    <property type="evidence" value="ECO:0007669"/>
    <property type="project" value="InterPro"/>
</dbReference>
<accession>C2JU88</accession>
<dbReference type="InterPro" id="IPR010065">
    <property type="entry name" value="AA_ABC_transptr_permease_3TM"/>
</dbReference>
<comment type="subcellular location">
    <subcellularLocation>
        <location evidence="1 9">Cell membrane</location>
        <topology evidence="1 9">Multi-pass membrane protein</topology>
    </subcellularLocation>
</comment>
<keyword evidence="3 9" id="KW-0813">Transport</keyword>
<evidence type="ECO:0000256" key="8">
    <source>
        <dbReference type="ARBA" id="ARBA00023136"/>
    </source>
</evidence>
<dbReference type="NCBIfam" id="TIGR01726">
    <property type="entry name" value="HEQRo_perm_3TM"/>
    <property type="match status" value="1"/>
</dbReference>
<evidence type="ECO:0000256" key="1">
    <source>
        <dbReference type="ARBA" id="ARBA00004651"/>
    </source>
</evidence>
<keyword evidence="7 9" id="KW-1133">Transmembrane helix</keyword>
<dbReference type="SUPFAM" id="SSF161098">
    <property type="entry name" value="MetI-like"/>
    <property type="match status" value="1"/>
</dbReference>
<dbReference type="InterPro" id="IPR043429">
    <property type="entry name" value="ArtM/GltK/GlnP/TcyL/YhdX-like"/>
</dbReference>
<keyword evidence="5 9" id="KW-0812">Transmembrane</keyword>
<dbReference type="InterPro" id="IPR000515">
    <property type="entry name" value="MetI-like"/>
</dbReference>
<evidence type="ECO:0000313" key="11">
    <source>
        <dbReference type="EMBL" id="EEN81352.1"/>
    </source>
</evidence>
<sequence length="566" mass="62090">MTKIDGIDLYCGINKGRFFGSSSISHYKKGEMSLMRKHWVARLGVLGFALSLLLGSFAATPVSAASDDNTFKVGMEAGYAPFNWTQTTSANNAVKIQGSQEYANGYDVQIARKVAKALHKKVVVVKTSWDGLPPALTSGKIDAIIAGMSPTPDRRKTIDFSNPYYISNLTMVVRKDSKYAKAKSIADFKGAKITAQLSTYHYQAINQIKGVVKEPAMNDFPAMRVALESGTIDGYVSEVPEGITAERANPNLMYIHFAKGQGFKTDASDTNLAIGLRKNDPNKAKINELLATISTKERARLMNEAVDNQPSTEKSGNWFMAIMKQYGPMLLRGTGMTLLISLVGTLVGFIIGLLVGIIRTTPKPKKLGQRGLRAVINWLLSVYIEVFRGTPMIVQAAVLYYGAAQAWHLNMDRTTAALLIVSINTGAYISEIIRGGIISVDEGQFEAANALGMTHLQTMMKVILPQAVRNSLPAVTNEFIVNIKDTSVLSVISVSELFFSGETIAGQSFQFFHTYLIVSGIYLIMTFTISRLFRLIEKHLDGPKDYNVMNNQMQVETPKISTAKED</sequence>
<reference evidence="11" key="1">
    <citation type="submission" date="2009-01" db="EMBL/GenBank/DDBJ databases">
        <authorList>
            <person name="Qin X."/>
            <person name="Bachman B."/>
            <person name="Battles P."/>
            <person name="Bell A."/>
            <person name="Bess C."/>
            <person name="Bickham C."/>
            <person name="Chaboub L."/>
            <person name="Chen D."/>
            <person name="Coyle M."/>
            <person name="Deiros D.R."/>
            <person name="Dinh H."/>
            <person name="Forbes L."/>
            <person name="Fowler G."/>
            <person name="Francisco L."/>
            <person name="Fu Q."/>
            <person name="Gubbala S."/>
            <person name="Hale W."/>
            <person name="Han Y."/>
            <person name="Hemphill L."/>
            <person name="Highlander S.K."/>
            <person name="Hirani K."/>
            <person name="Hogues M."/>
            <person name="Jackson L."/>
            <person name="Jakkamsetti A."/>
            <person name="Javaid M."/>
            <person name="Jiang H."/>
            <person name="Korchina V."/>
            <person name="Kovar C."/>
            <person name="Lara F."/>
            <person name="Lee S."/>
            <person name="Mata R."/>
            <person name="Mathew T."/>
            <person name="Moen C."/>
            <person name="Morales K."/>
            <person name="Munidasa M."/>
            <person name="Nazareth L."/>
            <person name="Ngo R."/>
            <person name="Nguyen L."/>
            <person name="Okwuonu G."/>
            <person name="Ongeri F."/>
            <person name="Patil S."/>
            <person name="Petrosino J."/>
            <person name="Pham C."/>
            <person name="Pham P."/>
            <person name="Pu L.-L."/>
            <person name="Puazo M."/>
            <person name="Raj R."/>
            <person name="Reid J."/>
            <person name="Rouhana J."/>
            <person name="Saada N."/>
            <person name="Shang Y."/>
            <person name="Simmons D."/>
            <person name="Thornton R."/>
            <person name="Warren J."/>
            <person name="Weissenberger G."/>
            <person name="Zhang J."/>
            <person name="Zhang L."/>
            <person name="Zhou C."/>
            <person name="Zhu D."/>
            <person name="Muzny D."/>
            <person name="Worley K."/>
            <person name="Gibbs R."/>
        </authorList>
    </citation>
    <scope>NUCLEOTIDE SEQUENCE [LARGE SCALE GENOMIC DNA]</scope>
    <source>
        <strain evidence="11">LMS2-1</strain>
    </source>
</reference>
<keyword evidence="6" id="KW-0029">Amino-acid transport</keyword>
<evidence type="ECO:0000256" key="7">
    <source>
        <dbReference type="ARBA" id="ARBA00022989"/>
    </source>
</evidence>
<dbReference type="SUPFAM" id="SSF53850">
    <property type="entry name" value="Periplasmic binding protein-like II"/>
    <property type="match status" value="1"/>
</dbReference>
<dbReference type="PANTHER" id="PTHR30614">
    <property type="entry name" value="MEMBRANE COMPONENT OF AMINO ACID ABC TRANSPORTER"/>
    <property type="match status" value="1"/>
</dbReference>
<evidence type="ECO:0000256" key="3">
    <source>
        <dbReference type="ARBA" id="ARBA00022448"/>
    </source>
</evidence>
<dbReference type="SMART" id="SM00062">
    <property type="entry name" value="PBPb"/>
    <property type="match status" value="1"/>
</dbReference>
<dbReference type="InterPro" id="IPR001638">
    <property type="entry name" value="Solute-binding_3/MltF_N"/>
</dbReference>
<dbReference type="CDD" id="cd06261">
    <property type="entry name" value="TM_PBP2"/>
    <property type="match status" value="1"/>
</dbReference>
<keyword evidence="12" id="KW-1185">Reference proteome</keyword>
<evidence type="ECO:0000256" key="9">
    <source>
        <dbReference type="RuleBase" id="RU363032"/>
    </source>
</evidence>
<dbReference type="CDD" id="cd13627">
    <property type="entry name" value="PBP2_AA_binding_like_2"/>
    <property type="match status" value="1"/>
</dbReference>
<dbReference type="AlphaFoldDB" id="C2JU88"/>
<feature type="domain" description="ABC transmembrane type-1" evidence="10">
    <location>
        <begin position="334"/>
        <end position="533"/>
    </location>
</feature>
<evidence type="ECO:0000256" key="5">
    <source>
        <dbReference type="ARBA" id="ARBA00022692"/>
    </source>
</evidence>
<evidence type="ECO:0000256" key="6">
    <source>
        <dbReference type="ARBA" id="ARBA00022970"/>
    </source>
</evidence>
<comment type="similarity">
    <text evidence="2">Belongs to the binding-protein-dependent transport system permease family. HisMQ subfamily.</text>
</comment>
<dbReference type="Gene3D" id="3.40.190.10">
    <property type="entry name" value="Periplasmic binding protein-like II"/>
    <property type="match status" value="2"/>
</dbReference>
<dbReference type="GO" id="GO:0022857">
    <property type="term" value="F:transmembrane transporter activity"/>
    <property type="evidence" value="ECO:0007669"/>
    <property type="project" value="InterPro"/>
</dbReference>
<evidence type="ECO:0000256" key="2">
    <source>
        <dbReference type="ARBA" id="ARBA00010072"/>
    </source>
</evidence>
<protein>
    <submittedName>
        <fullName evidence="11">ABC transporter, permease protein</fullName>
    </submittedName>
</protein>
<dbReference type="GO" id="GO:0006865">
    <property type="term" value="P:amino acid transport"/>
    <property type="evidence" value="ECO:0007669"/>
    <property type="project" value="UniProtKB-KW"/>
</dbReference>
<dbReference type="EMBL" id="ACIZ01000021">
    <property type="protein sequence ID" value="EEN81352.1"/>
    <property type="molecule type" value="Genomic_DNA"/>
</dbReference>
<dbReference type="HOGENOM" id="CLU_019602_20_4_9"/>
<feature type="transmembrane region" description="Helical" evidence="9">
    <location>
        <begin position="338"/>
        <end position="358"/>
    </location>
</feature>
<evidence type="ECO:0000256" key="4">
    <source>
        <dbReference type="ARBA" id="ARBA00022475"/>
    </source>
</evidence>
<dbReference type="PROSITE" id="PS50928">
    <property type="entry name" value="ABC_TM1"/>
    <property type="match status" value="1"/>
</dbReference>
<dbReference type="Proteomes" id="UP000004525">
    <property type="component" value="Unassembled WGS sequence"/>
</dbReference>
<dbReference type="InterPro" id="IPR035906">
    <property type="entry name" value="MetI-like_sf"/>
</dbReference>
<dbReference type="FunFam" id="1.10.3720.10:FF:000033">
    <property type="entry name" value="Polar amino acid ABC transporter permease"/>
    <property type="match status" value="1"/>
</dbReference>
<gene>
    <name evidence="11" type="ORF">HMPREF0539_0472</name>
</gene>
<proteinExistence type="inferred from homology"/>